<name>A0A0G1M4D8_9BACT</name>
<evidence type="ECO:0008006" key="3">
    <source>
        <dbReference type="Google" id="ProtNLM"/>
    </source>
</evidence>
<dbReference type="EMBL" id="LCKS01000005">
    <property type="protein sequence ID" value="KKU02967.1"/>
    <property type="molecule type" value="Genomic_DNA"/>
</dbReference>
<dbReference type="AlphaFoldDB" id="A0A0G1M4D8"/>
<protein>
    <recommendedName>
        <fullName evidence="3">Type 4 fimbrial biogenesis protein PilX N-terminal domain-containing protein</fullName>
    </recommendedName>
</protein>
<dbReference type="PATRIC" id="fig|1618366.3.peg.526"/>
<gene>
    <name evidence="1" type="ORF">UX05_C0005G0044</name>
</gene>
<organism evidence="1 2">
    <name type="scientific">Candidatus Amesbacteria bacterium GW2011_GWC2_45_19</name>
    <dbReference type="NCBI Taxonomy" id="1618366"/>
    <lineage>
        <taxon>Bacteria</taxon>
        <taxon>Candidatus Amesiibacteriota</taxon>
    </lineage>
</organism>
<comment type="caution">
    <text evidence="1">The sequence shown here is derived from an EMBL/GenBank/DDBJ whole genome shotgun (WGS) entry which is preliminary data.</text>
</comment>
<evidence type="ECO:0000313" key="1">
    <source>
        <dbReference type="EMBL" id="KKU02967.1"/>
    </source>
</evidence>
<proteinExistence type="predicted"/>
<accession>A0A0G1M4D8</accession>
<dbReference type="Proteomes" id="UP000034264">
    <property type="component" value="Unassembled WGS sequence"/>
</dbReference>
<evidence type="ECO:0000313" key="2">
    <source>
        <dbReference type="Proteomes" id="UP000034264"/>
    </source>
</evidence>
<reference evidence="1 2" key="1">
    <citation type="journal article" date="2015" name="Nature">
        <title>rRNA introns, odd ribosomes, and small enigmatic genomes across a large radiation of phyla.</title>
        <authorList>
            <person name="Brown C.T."/>
            <person name="Hug L.A."/>
            <person name="Thomas B.C."/>
            <person name="Sharon I."/>
            <person name="Castelle C.J."/>
            <person name="Singh A."/>
            <person name="Wilkins M.J."/>
            <person name="Williams K.H."/>
            <person name="Banfield J.F."/>
        </authorList>
    </citation>
    <scope>NUCLEOTIDE SEQUENCE [LARGE SCALE GENOMIC DNA]</scope>
</reference>
<sequence>MCLNIVNMRRGQALIAVLLILGVVVTVSLSIASRSITEVSVSTAQEEAARALAAAEAGVEAKLSGSALPDAGNVGTSTYTVTLADFGTVNTPLALVQRLTSGESVTVNLAGYTAGSIGVCWSGVGSLETAFYYGSPVVGVERNYYSQDGNCRDVPLTAGSPKQSIRLKLLENGIAADQLTVVPVTSLPKQGDVITAVGRAGESVRKVKVDKQDDRPDIFEAALFSGTSLTK</sequence>